<dbReference type="AlphaFoldDB" id="A0AAY4DKY6"/>
<reference evidence="4 5" key="1">
    <citation type="submission" date="2020-06" db="EMBL/GenBank/DDBJ databases">
        <authorList>
            <consortium name="Wellcome Sanger Institute Data Sharing"/>
        </authorList>
    </citation>
    <scope>NUCLEOTIDE SEQUENCE [LARGE SCALE GENOMIC DNA]</scope>
</reference>
<comment type="similarity">
    <text evidence="3">Belongs to the CTU2/NCS2 family.</text>
</comment>
<dbReference type="GO" id="GO:0000049">
    <property type="term" value="F:tRNA binding"/>
    <property type="evidence" value="ECO:0007669"/>
    <property type="project" value="InterPro"/>
</dbReference>
<comment type="function">
    <text evidence="3">Plays a central role in 2-thiolation of mcm(5)S(2)U at tRNA wobble positions of tRNA(Lys), tRNA(Glu) and tRNA(Gln). May act by forming a heterodimer with CTU1/ATPBD3 that ligates sulfur from thiocarboxylated URM1 onto the uridine of tRNAs at wobble position.</text>
</comment>
<evidence type="ECO:0000256" key="2">
    <source>
        <dbReference type="ARBA" id="ARBA00022694"/>
    </source>
</evidence>
<dbReference type="InterPro" id="IPR019407">
    <property type="entry name" value="CTU2"/>
</dbReference>
<dbReference type="PANTHER" id="PTHR20882:SF14">
    <property type="entry name" value="CYTOPLASMIC TRNA 2-THIOLATION PROTEIN 2"/>
    <property type="match status" value="1"/>
</dbReference>
<comment type="pathway">
    <text evidence="3">tRNA modification; 5-methoxycarbonylmethyl-2-thiouridine-tRNA biosynthesis.</text>
</comment>
<comment type="subcellular location">
    <subcellularLocation>
        <location evidence="3">Cytoplasm</location>
    </subcellularLocation>
</comment>
<dbReference type="GO" id="GO:0016783">
    <property type="term" value="F:sulfurtransferase activity"/>
    <property type="evidence" value="ECO:0007669"/>
    <property type="project" value="TreeGrafter"/>
</dbReference>
<dbReference type="GO" id="GO:0005829">
    <property type="term" value="C:cytosol"/>
    <property type="evidence" value="ECO:0007669"/>
    <property type="project" value="TreeGrafter"/>
</dbReference>
<dbReference type="Gene3D" id="3.40.50.620">
    <property type="entry name" value="HUPs"/>
    <property type="match status" value="1"/>
</dbReference>
<dbReference type="Pfam" id="PF10288">
    <property type="entry name" value="CTU2"/>
    <property type="match status" value="1"/>
</dbReference>
<evidence type="ECO:0000256" key="3">
    <source>
        <dbReference type="HAMAP-Rule" id="MF_03054"/>
    </source>
</evidence>
<dbReference type="Proteomes" id="UP000694580">
    <property type="component" value="Chromosome 16"/>
</dbReference>
<evidence type="ECO:0000313" key="4">
    <source>
        <dbReference type="Ensembl" id="ENSDCDP00010046212.1"/>
    </source>
</evidence>
<evidence type="ECO:0000256" key="1">
    <source>
        <dbReference type="ARBA" id="ARBA00022490"/>
    </source>
</evidence>
<dbReference type="GO" id="GO:0032447">
    <property type="term" value="P:protein urmylation"/>
    <property type="evidence" value="ECO:0007669"/>
    <property type="project" value="UniProtKB-UniRule"/>
</dbReference>
<dbReference type="GeneTree" id="ENSGT00390000008797"/>
<gene>
    <name evidence="3 4" type="primary">CTU2</name>
    <name evidence="3" type="synonym">NCS2</name>
</gene>
<sequence>MCQVDEEYSGLIRSKPSPISYKKCVKCKHGSAVLTIRSGDGFSFKLQLGPFEQYFYFVLQGLSHDASKKLRFIPGIIYVDEGGAIGLSTEERKKTISQLEDIFQNTSYPYHIVPFEEIFRLPASVLETMRPTSDHSVSSYKWAVAQFTQDIRTGQSRESRDPSLEDCFSGLDTRDWSQKLPPSADHTEALKLLFASVKTLTAKEDLLQTLRLHLILYVARQAGYTKIMVGDSCSRLAVKLLSSIALGRGAALAMDTGFSDPRYDDVIIVRPMRDYSSKEIAFYNRMFSVPSVFSPSLDTMAPDKASIQRLTETFLTKLQTDFPSTVSTIYRTSEKLHTAHPPQSSDAHPAARCLLCLCALDTTADDCSALHATLQSEWLSQNRGRGNSPVASGPNSAPDQCCSSVRGCATSVGGGGGGSCCSSSNQMPVSSDLMALLCYSCRLTIKDMATVATLPQYVVTEADRRKRR</sequence>
<dbReference type="Ensembl" id="ENSDCDT00010056409.1">
    <property type="protein sequence ID" value="ENSDCDP00010046212.1"/>
    <property type="gene ID" value="ENSDCDG00010028225.1"/>
</dbReference>
<accession>A0AAY4DKY6</accession>
<reference evidence="4" key="2">
    <citation type="submission" date="2025-08" db="UniProtKB">
        <authorList>
            <consortium name="Ensembl"/>
        </authorList>
    </citation>
    <scope>IDENTIFICATION</scope>
</reference>
<keyword evidence="5" id="KW-1185">Reference proteome</keyword>
<dbReference type="PANTHER" id="PTHR20882">
    <property type="entry name" value="CYTOPLASMIC TRNA 2-THIOLATION PROTEIN 2"/>
    <property type="match status" value="1"/>
</dbReference>
<keyword evidence="1 3" id="KW-0963">Cytoplasm</keyword>
<dbReference type="GO" id="GO:0002143">
    <property type="term" value="P:tRNA wobble position uridine thiolation"/>
    <property type="evidence" value="ECO:0007669"/>
    <property type="project" value="TreeGrafter"/>
</dbReference>
<keyword evidence="2 3" id="KW-0819">tRNA processing</keyword>
<evidence type="ECO:0000313" key="5">
    <source>
        <dbReference type="Proteomes" id="UP000694580"/>
    </source>
</evidence>
<dbReference type="SUPFAM" id="SSF52402">
    <property type="entry name" value="Adenine nucleotide alpha hydrolases-like"/>
    <property type="match status" value="1"/>
</dbReference>
<reference evidence="4" key="3">
    <citation type="submission" date="2025-09" db="UniProtKB">
        <authorList>
            <consortium name="Ensembl"/>
        </authorList>
    </citation>
    <scope>IDENTIFICATION</scope>
</reference>
<organism evidence="4 5">
    <name type="scientific">Denticeps clupeoides</name>
    <name type="common">denticle herring</name>
    <dbReference type="NCBI Taxonomy" id="299321"/>
    <lineage>
        <taxon>Eukaryota</taxon>
        <taxon>Metazoa</taxon>
        <taxon>Chordata</taxon>
        <taxon>Craniata</taxon>
        <taxon>Vertebrata</taxon>
        <taxon>Euteleostomi</taxon>
        <taxon>Actinopterygii</taxon>
        <taxon>Neopterygii</taxon>
        <taxon>Teleostei</taxon>
        <taxon>Clupei</taxon>
        <taxon>Clupeiformes</taxon>
        <taxon>Denticipitoidei</taxon>
        <taxon>Denticipitidae</taxon>
        <taxon>Denticeps</taxon>
    </lineage>
</organism>
<name>A0AAY4DKY6_9TELE</name>
<protein>
    <recommendedName>
        <fullName evidence="3">Cytoplasmic tRNA 2-thiolation protein 2</fullName>
    </recommendedName>
</protein>
<dbReference type="InterPro" id="IPR014729">
    <property type="entry name" value="Rossmann-like_a/b/a_fold"/>
</dbReference>
<dbReference type="GO" id="GO:0016779">
    <property type="term" value="F:nucleotidyltransferase activity"/>
    <property type="evidence" value="ECO:0007669"/>
    <property type="project" value="UniProtKB-UniRule"/>
</dbReference>
<dbReference type="HAMAP" id="MF_03054">
    <property type="entry name" value="CTU2"/>
    <property type="match status" value="1"/>
</dbReference>
<proteinExistence type="inferred from homology"/>